<feature type="domain" description="PEGA" evidence="2">
    <location>
        <begin position="175"/>
        <end position="233"/>
    </location>
</feature>
<keyword evidence="1" id="KW-0732">Signal</keyword>
<dbReference type="PANTHER" id="PTHR36194:SF1">
    <property type="entry name" value="S-LAYER-LIKE PROTEIN"/>
    <property type="match status" value="1"/>
</dbReference>
<organism evidence="3">
    <name type="scientific">Gracilinema caldarium</name>
    <dbReference type="NCBI Taxonomy" id="215591"/>
    <lineage>
        <taxon>Bacteria</taxon>
        <taxon>Pseudomonadati</taxon>
        <taxon>Spirochaetota</taxon>
        <taxon>Spirochaetia</taxon>
        <taxon>Spirochaetales</taxon>
        <taxon>Breznakiellaceae</taxon>
        <taxon>Gracilinema</taxon>
    </lineage>
</organism>
<name>A0A7C3E5A9_9SPIR</name>
<feature type="signal peptide" evidence="1">
    <location>
        <begin position="1"/>
        <end position="25"/>
    </location>
</feature>
<protein>
    <submittedName>
        <fullName evidence="3">PEGA domain-containing protein</fullName>
    </submittedName>
</protein>
<evidence type="ECO:0000313" key="3">
    <source>
        <dbReference type="EMBL" id="HFH27991.1"/>
    </source>
</evidence>
<accession>A0A7C3E5A9</accession>
<dbReference type="PANTHER" id="PTHR36194">
    <property type="entry name" value="S-LAYER-LIKE PROTEIN"/>
    <property type="match status" value="1"/>
</dbReference>
<dbReference type="EMBL" id="DSVL01000015">
    <property type="protein sequence ID" value="HFH27991.1"/>
    <property type="molecule type" value="Genomic_DNA"/>
</dbReference>
<feature type="chain" id="PRO_5027769468" evidence="1">
    <location>
        <begin position="26"/>
        <end position="319"/>
    </location>
</feature>
<reference evidence="3" key="1">
    <citation type="journal article" date="2020" name="mSystems">
        <title>Genome- and Community-Level Interaction Insights into Carbon Utilization and Element Cycling Functions of Hydrothermarchaeota in Hydrothermal Sediment.</title>
        <authorList>
            <person name="Zhou Z."/>
            <person name="Liu Y."/>
            <person name="Xu W."/>
            <person name="Pan J."/>
            <person name="Luo Z.H."/>
            <person name="Li M."/>
        </authorList>
    </citation>
    <scope>NUCLEOTIDE SEQUENCE [LARGE SCALE GENOMIC DNA]</scope>
    <source>
        <strain evidence="3">SpSt-503</strain>
    </source>
</reference>
<sequence>MKRNIRLFLLLALALIGVTSLFAQATAILTVEASEGPAQVILNGKLLGIANPKFVGRVSPGTYELIVRKTGLPEFRQRITIPASGLTVQAQLGAAQVLPAPQPVKQLFTLSITANAPNAQVSVNGAAMGNAPVNVSVEAGTYRVQITAPGYEPYNANVSVTNNTSLAATLKQQSGKISISANVIGAEVYLNNVKAGTTPFTTELPFGSYNLKISAPGYQDYAAGIVVSGPQNIVANLVPLMGTVKLNISDRFFGKQHKNPLGLIDFYVDNIKQKDLTVSVAPGTHNFRLEFGVIALETNLVVEAGKTYTLEPNFVLTVK</sequence>
<feature type="domain" description="PEGA" evidence="2">
    <location>
        <begin position="109"/>
        <end position="172"/>
    </location>
</feature>
<gene>
    <name evidence="3" type="ORF">ENS59_00545</name>
</gene>
<dbReference type="AlphaFoldDB" id="A0A7C3E5A9"/>
<dbReference type="InterPro" id="IPR013229">
    <property type="entry name" value="PEGA"/>
</dbReference>
<feature type="domain" description="PEGA" evidence="2">
    <location>
        <begin position="28"/>
        <end position="82"/>
    </location>
</feature>
<evidence type="ECO:0000256" key="1">
    <source>
        <dbReference type="SAM" id="SignalP"/>
    </source>
</evidence>
<dbReference type="Pfam" id="PF08308">
    <property type="entry name" value="PEGA"/>
    <property type="match status" value="3"/>
</dbReference>
<evidence type="ECO:0000259" key="2">
    <source>
        <dbReference type="Pfam" id="PF08308"/>
    </source>
</evidence>
<proteinExistence type="predicted"/>
<comment type="caution">
    <text evidence="3">The sequence shown here is derived from an EMBL/GenBank/DDBJ whole genome shotgun (WGS) entry which is preliminary data.</text>
</comment>
<dbReference type="Gene3D" id="2.60.40.1120">
    <property type="entry name" value="Carboxypeptidase-like, regulatory domain"/>
    <property type="match status" value="1"/>
</dbReference>